<feature type="compositionally biased region" description="Polar residues" evidence="1">
    <location>
        <begin position="56"/>
        <end position="80"/>
    </location>
</feature>
<dbReference type="EMBL" id="PDNC01000068">
    <property type="protein sequence ID" value="PGH01731.1"/>
    <property type="molecule type" value="Genomic_DNA"/>
</dbReference>
<organism evidence="2 3">
    <name type="scientific">Blastomyces parvus</name>
    <dbReference type="NCBI Taxonomy" id="2060905"/>
    <lineage>
        <taxon>Eukaryota</taxon>
        <taxon>Fungi</taxon>
        <taxon>Dikarya</taxon>
        <taxon>Ascomycota</taxon>
        <taxon>Pezizomycotina</taxon>
        <taxon>Eurotiomycetes</taxon>
        <taxon>Eurotiomycetidae</taxon>
        <taxon>Onygenales</taxon>
        <taxon>Ajellomycetaceae</taxon>
        <taxon>Blastomyces</taxon>
    </lineage>
</organism>
<feature type="compositionally biased region" description="Basic residues" evidence="1">
    <location>
        <begin position="91"/>
        <end position="101"/>
    </location>
</feature>
<evidence type="ECO:0000256" key="1">
    <source>
        <dbReference type="SAM" id="MobiDB-lite"/>
    </source>
</evidence>
<accession>A0A2B7WYW9</accession>
<gene>
    <name evidence="2" type="ORF">GX51_05047</name>
</gene>
<dbReference type="AlphaFoldDB" id="A0A2B7WYW9"/>
<evidence type="ECO:0000313" key="3">
    <source>
        <dbReference type="Proteomes" id="UP000224080"/>
    </source>
</evidence>
<reference evidence="2 3" key="1">
    <citation type="submission" date="2017-10" db="EMBL/GenBank/DDBJ databases">
        <title>Comparative genomics in systemic dimorphic fungi from Ajellomycetaceae.</title>
        <authorList>
            <person name="Munoz J.F."/>
            <person name="Mcewen J.G."/>
            <person name="Clay O.K."/>
            <person name="Cuomo C.A."/>
        </authorList>
    </citation>
    <scope>NUCLEOTIDE SEQUENCE [LARGE SCALE GENOMIC DNA]</scope>
    <source>
        <strain evidence="2 3">UAMH130</strain>
    </source>
</reference>
<comment type="caution">
    <text evidence="2">The sequence shown here is derived from an EMBL/GenBank/DDBJ whole genome shotgun (WGS) entry which is preliminary data.</text>
</comment>
<feature type="region of interest" description="Disordered" evidence="1">
    <location>
        <begin position="1"/>
        <end position="116"/>
    </location>
</feature>
<evidence type="ECO:0000313" key="2">
    <source>
        <dbReference type="EMBL" id="PGH01731.1"/>
    </source>
</evidence>
<feature type="compositionally biased region" description="Low complexity" evidence="1">
    <location>
        <begin position="81"/>
        <end position="90"/>
    </location>
</feature>
<keyword evidence="3" id="KW-1185">Reference proteome</keyword>
<name>A0A2B7WYW9_9EURO</name>
<proteinExistence type="predicted"/>
<feature type="compositionally biased region" description="Low complexity" evidence="1">
    <location>
        <begin position="22"/>
        <end position="40"/>
    </location>
</feature>
<sequence length="244" mass="27020">MGCGSSKVQRDSERPATNYGNPRPTRPGTRPGTRPTSQRTKSQGRLATGTGAGNRTRPQSSVPKPQSSAGPRTQSRATGLQSQRQTGSRARASRATHRRHSTALGTIHDGQPPEDSAIRHEINSLRLFIDQHVINFYRTQYEENGVSIARYIARTIISNVIEKHLNENIVAAKIASALERSVNDKTSEKRNEHLLILCRTASMIGDMMDRHPETWEFSWHGGGDIVFPSVLRGQAEFMQATLDV</sequence>
<dbReference type="Proteomes" id="UP000224080">
    <property type="component" value="Unassembled WGS sequence"/>
</dbReference>
<dbReference type="OrthoDB" id="4183015at2759"/>
<protein>
    <submittedName>
        <fullName evidence="2">Uncharacterized protein</fullName>
    </submittedName>
</protein>